<reference evidence="9" key="1">
    <citation type="journal article" date="2021" name="PeerJ">
        <title>Extensive microbial diversity within the chicken gut microbiome revealed by metagenomics and culture.</title>
        <authorList>
            <person name="Gilroy R."/>
            <person name="Ravi A."/>
            <person name="Getino M."/>
            <person name="Pursley I."/>
            <person name="Horton D.L."/>
            <person name="Alikhan N.F."/>
            <person name="Baker D."/>
            <person name="Gharbi K."/>
            <person name="Hall N."/>
            <person name="Watson M."/>
            <person name="Adriaenssens E.M."/>
            <person name="Foster-Nyarko E."/>
            <person name="Jarju S."/>
            <person name="Secka A."/>
            <person name="Antonio M."/>
            <person name="Oren A."/>
            <person name="Chaudhuri R.R."/>
            <person name="La Ragione R."/>
            <person name="Hildebrand F."/>
            <person name="Pallen M.J."/>
        </authorList>
    </citation>
    <scope>NUCLEOTIDE SEQUENCE</scope>
    <source>
        <strain evidence="9">B5-657</strain>
    </source>
</reference>
<evidence type="ECO:0000256" key="3">
    <source>
        <dbReference type="ARBA" id="ARBA00022448"/>
    </source>
</evidence>
<evidence type="ECO:0000313" key="10">
    <source>
        <dbReference type="Proteomes" id="UP000824229"/>
    </source>
</evidence>
<dbReference type="Pfam" id="PF01032">
    <property type="entry name" value="FecCD"/>
    <property type="match status" value="1"/>
</dbReference>
<evidence type="ECO:0000313" key="9">
    <source>
        <dbReference type="EMBL" id="MBU3805073.1"/>
    </source>
</evidence>
<dbReference type="GO" id="GO:0033214">
    <property type="term" value="P:siderophore-iron import into cell"/>
    <property type="evidence" value="ECO:0007669"/>
    <property type="project" value="TreeGrafter"/>
</dbReference>
<comment type="similarity">
    <text evidence="2">Belongs to the binding-protein-dependent transport system permease family. FecCD subfamily.</text>
</comment>
<gene>
    <name evidence="9" type="ORF">H9872_10005</name>
</gene>
<reference evidence="9" key="2">
    <citation type="submission" date="2021-04" db="EMBL/GenBank/DDBJ databases">
        <authorList>
            <person name="Gilroy R."/>
        </authorList>
    </citation>
    <scope>NUCLEOTIDE SEQUENCE</scope>
    <source>
        <strain evidence="9">B5-657</strain>
    </source>
</reference>
<proteinExistence type="inferred from homology"/>
<dbReference type="Proteomes" id="UP000824229">
    <property type="component" value="Unassembled WGS sequence"/>
</dbReference>
<feature type="transmembrane region" description="Helical" evidence="8">
    <location>
        <begin position="197"/>
        <end position="216"/>
    </location>
</feature>
<keyword evidence="3" id="KW-0813">Transport</keyword>
<evidence type="ECO:0000256" key="6">
    <source>
        <dbReference type="ARBA" id="ARBA00022989"/>
    </source>
</evidence>
<comment type="subcellular location">
    <subcellularLocation>
        <location evidence="1">Cell membrane</location>
        <topology evidence="1">Multi-pass membrane protein</topology>
    </subcellularLocation>
</comment>
<evidence type="ECO:0000256" key="7">
    <source>
        <dbReference type="ARBA" id="ARBA00023136"/>
    </source>
</evidence>
<dbReference type="EMBL" id="JAHLFQ010000236">
    <property type="protein sequence ID" value="MBU3805073.1"/>
    <property type="molecule type" value="Genomic_DNA"/>
</dbReference>
<name>A0A9E2KDG4_9FIRM</name>
<feature type="transmembrane region" description="Helical" evidence="8">
    <location>
        <begin position="12"/>
        <end position="31"/>
    </location>
</feature>
<dbReference type="Gene3D" id="1.10.3470.10">
    <property type="entry name" value="ABC transporter involved in vitamin B12 uptake, BtuC"/>
    <property type="match status" value="1"/>
</dbReference>
<dbReference type="GO" id="GO:0005886">
    <property type="term" value="C:plasma membrane"/>
    <property type="evidence" value="ECO:0007669"/>
    <property type="project" value="UniProtKB-SubCell"/>
</dbReference>
<dbReference type="SUPFAM" id="SSF81345">
    <property type="entry name" value="ABC transporter involved in vitamin B12 uptake, BtuC"/>
    <property type="match status" value="1"/>
</dbReference>
<dbReference type="PANTHER" id="PTHR30472:SF70">
    <property type="entry name" value="MOLYBDATE IMPORT SYSTEM PERMEASE PROTEIN MOLB"/>
    <property type="match status" value="1"/>
</dbReference>
<feature type="transmembrane region" description="Helical" evidence="8">
    <location>
        <begin position="307"/>
        <end position="326"/>
    </location>
</feature>
<dbReference type="GO" id="GO:0022857">
    <property type="term" value="F:transmembrane transporter activity"/>
    <property type="evidence" value="ECO:0007669"/>
    <property type="project" value="InterPro"/>
</dbReference>
<evidence type="ECO:0000256" key="1">
    <source>
        <dbReference type="ARBA" id="ARBA00004651"/>
    </source>
</evidence>
<dbReference type="CDD" id="cd06550">
    <property type="entry name" value="TM_ABC_iron-siderophores_like"/>
    <property type="match status" value="1"/>
</dbReference>
<organism evidence="9 10">
    <name type="scientific">Candidatus Cellulosilyticum pullistercoris</name>
    <dbReference type="NCBI Taxonomy" id="2838521"/>
    <lineage>
        <taxon>Bacteria</taxon>
        <taxon>Bacillati</taxon>
        <taxon>Bacillota</taxon>
        <taxon>Clostridia</taxon>
        <taxon>Lachnospirales</taxon>
        <taxon>Cellulosilyticaceae</taxon>
        <taxon>Cellulosilyticum</taxon>
    </lineage>
</organism>
<dbReference type="PANTHER" id="PTHR30472">
    <property type="entry name" value="FERRIC ENTEROBACTIN TRANSPORT SYSTEM PERMEASE PROTEIN"/>
    <property type="match status" value="1"/>
</dbReference>
<comment type="caution">
    <text evidence="9">The sequence shown here is derived from an EMBL/GenBank/DDBJ whole genome shotgun (WGS) entry which is preliminary data.</text>
</comment>
<evidence type="ECO:0000256" key="5">
    <source>
        <dbReference type="ARBA" id="ARBA00022692"/>
    </source>
</evidence>
<sequence>MIHRFPYRRRLLITIGILLVLSGIALIIGRYPVSLEALGGVLLGRDTTSPLYTLIMQIRLPRILIVILSGGALSLAGTIYQGLFQNPLVSPDVLGVSSGCGVGAILAILFFSQIPFSLQTMAFCGGIAAVVLALVMARMSKTNKLLGLVISGIVISSVASAITMLLKYSADPYKQLPTIEFWLMGGFYKANWERFGLIWPSIAISIIVLFIIRWPLKVLTLGDEEAEALGVNVKQIRIVAIGAVTLLVAAVVSVAGIISWIGLVAPHIVKLLVGNNLEKEMPMSLCIGASLLLLADTLARSLCAAEIPVSVLTTFVGAPFLVHLLYQRGRAEQ</sequence>
<keyword evidence="7 8" id="KW-0472">Membrane</keyword>
<accession>A0A9E2KDG4</accession>
<feature type="transmembrane region" description="Helical" evidence="8">
    <location>
        <begin position="63"/>
        <end position="81"/>
    </location>
</feature>
<protein>
    <submittedName>
        <fullName evidence="9">Iron ABC transporter permease</fullName>
    </submittedName>
</protein>
<dbReference type="InterPro" id="IPR037294">
    <property type="entry name" value="ABC_BtuC-like"/>
</dbReference>
<feature type="transmembrane region" description="Helical" evidence="8">
    <location>
        <begin position="145"/>
        <end position="166"/>
    </location>
</feature>
<keyword evidence="6 8" id="KW-1133">Transmembrane helix</keyword>
<keyword evidence="5 8" id="KW-0812">Transmembrane</keyword>
<dbReference type="InterPro" id="IPR000522">
    <property type="entry name" value="ABC_transptr_permease_BtuC"/>
</dbReference>
<evidence type="ECO:0000256" key="4">
    <source>
        <dbReference type="ARBA" id="ARBA00022475"/>
    </source>
</evidence>
<feature type="transmembrane region" description="Helical" evidence="8">
    <location>
        <begin position="236"/>
        <end position="269"/>
    </location>
</feature>
<evidence type="ECO:0000256" key="2">
    <source>
        <dbReference type="ARBA" id="ARBA00007935"/>
    </source>
</evidence>
<dbReference type="FunFam" id="1.10.3470.10:FF:000001">
    <property type="entry name" value="Vitamin B12 ABC transporter permease BtuC"/>
    <property type="match status" value="1"/>
</dbReference>
<dbReference type="AlphaFoldDB" id="A0A9E2KDG4"/>
<evidence type="ECO:0000256" key="8">
    <source>
        <dbReference type="SAM" id="Phobius"/>
    </source>
</evidence>
<keyword evidence="4" id="KW-1003">Cell membrane</keyword>
<feature type="transmembrane region" description="Helical" evidence="8">
    <location>
        <begin position="118"/>
        <end position="139"/>
    </location>
</feature>
<feature type="transmembrane region" description="Helical" evidence="8">
    <location>
        <begin position="93"/>
        <end position="111"/>
    </location>
</feature>